<keyword evidence="3" id="KW-1185">Reference proteome</keyword>
<evidence type="ECO:0000313" key="3">
    <source>
        <dbReference type="Proteomes" id="UP001218188"/>
    </source>
</evidence>
<feature type="region of interest" description="Disordered" evidence="1">
    <location>
        <begin position="796"/>
        <end position="821"/>
    </location>
</feature>
<name>A0AAD6RY93_9AGAR</name>
<feature type="compositionally biased region" description="Acidic residues" evidence="1">
    <location>
        <begin position="797"/>
        <end position="806"/>
    </location>
</feature>
<sequence length="892" mass="99593">MLSPVWDAFYSNGTKFKTNRNHKNAWCKAELEVVIAKEKEKQVLAAAHSSFQAPDRTEKEWYEWVQLKGLCAAIAQVVPICGKIEQMRVHITKKCPVIEASSERPRQRDSILARLDAAKTPTPSHLPQSLSRSFSMPPPDSPFSHFSPSPYHDPHHSPSPSAPPLSPLLPMSDLEGLPRAGSSFFPPDPFESPTSELFNTSSSSKRRRTSETSRVPVWNDEQQTEFGADLCKLFVVCGWSWNTASNPEFKGFFQKYLPQASLPDRRVLSGEILDAEAAKVITTARRQTNGKLATYSEDGWTNIAKTHVDTSVIGVEGTSHLLKTHDMTGRPKTGDELYGLVQEDIKYAQETYDVKVIAVCTDDGPDGKKMRRLIKERTPWIAAFECWGHQAHLITGDYLKIKAPWMAAAKLANEIIKFFNHHQFPLDLLRAQEMLTIGHYLALLLPVLTRWLSQYCSMRRLKKLERQIKVVIIQHEENLCVYLGRKQDQIAVAEKIIETCKDEQFWTNLERIATHLEPLAIASNVLQAPSCRLDMVLLTLGNLYRIFGNLPAADSQVTATVQASLERRWGKTDQELMVLAVFFNPFVCTRPFNPAALPPIMFFHLARRAFKRLLRQDATGDAGFLEAFNSYYDNTGLFSDSTMWIEGSRALYEQNGKPIDLVAIWRRMDNTKALHGQAGFVALAVRILSILPNSAGPERVFSEFGMIHTKRRNRLNPKKVHNTSLVRADRMRAHAAAGLIPKRNIRRCSLADDQEAIAAMEDEEPVAPVPLGEQAIDSTTGDFTTMAAVLVNLATQESDDESDDAEPPPRPSASATVTNPSSSIPAYKKIALEKLFTYPAAGSPSPELDFCWRGGRAGVDAEGAEMLEAQTGQAAGVQRRKQNFDSDSQLGN</sequence>
<protein>
    <submittedName>
        <fullName evidence="2">Ribonuclease H-like domain-containing protein</fullName>
    </submittedName>
</protein>
<accession>A0AAD6RY93</accession>
<dbReference type="AlphaFoldDB" id="A0AAD6RY93"/>
<dbReference type="EMBL" id="JARJCM010000388">
    <property type="protein sequence ID" value="KAJ7017659.1"/>
    <property type="molecule type" value="Genomic_DNA"/>
</dbReference>
<evidence type="ECO:0000256" key="1">
    <source>
        <dbReference type="SAM" id="MobiDB-lite"/>
    </source>
</evidence>
<proteinExistence type="predicted"/>
<dbReference type="InterPro" id="IPR012337">
    <property type="entry name" value="RNaseH-like_sf"/>
</dbReference>
<feature type="region of interest" description="Disordered" evidence="1">
    <location>
        <begin position="115"/>
        <end position="215"/>
    </location>
</feature>
<evidence type="ECO:0000313" key="2">
    <source>
        <dbReference type="EMBL" id="KAJ7017659.1"/>
    </source>
</evidence>
<gene>
    <name evidence="2" type="ORF">C8F04DRAFT_1200138</name>
</gene>
<reference evidence="2" key="1">
    <citation type="submission" date="2023-03" db="EMBL/GenBank/DDBJ databases">
        <title>Massive genome expansion in bonnet fungi (Mycena s.s.) driven by repeated elements and novel gene families across ecological guilds.</title>
        <authorList>
            <consortium name="Lawrence Berkeley National Laboratory"/>
            <person name="Harder C.B."/>
            <person name="Miyauchi S."/>
            <person name="Viragh M."/>
            <person name="Kuo A."/>
            <person name="Thoen E."/>
            <person name="Andreopoulos B."/>
            <person name="Lu D."/>
            <person name="Skrede I."/>
            <person name="Drula E."/>
            <person name="Henrissat B."/>
            <person name="Morin E."/>
            <person name="Kohler A."/>
            <person name="Barry K."/>
            <person name="LaButti K."/>
            <person name="Morin E."/>
            <person name="Salamov A."/>
            <person name="Lipzen A."/>
            <person name="Mereny Z."/>
            <person name="Hegedus B."/>
            <person name="Baldrian P."/>
            <person name="Stursova M."/>
            <person name="Weitz H."/>
            <person name="Taylor A."/>
            <person name="Grigoriev I.V."/>
            <person name="Nagy L.G."/>
            <person name="Martin F."/>
            <person name="Kauserud H."/>
        </authorList>
    </citation>
    <scope>NUCLEOTIDE SEQUENCE</scope>
    <source>
        <strain evidence="2">CBHHK200</strain>
    </source>
</reference>
<dbReference type="SUPFAM" id="SSF53098">
    <property type="entry name" value="Ribonuclease H-like"/>
    <property type="match status" value="1"/>
</dbReference>
<feature type="compositionally biased region" description="Low complexity" evidence="1">
    <location>
        <begin position="191"/>
        <end position="203"/>
    </location>
</feature>
<feature type="compositionally biased region" description="Polar residues" evidence="1">
    <location>
        <begin position="121"/>
        <end position="132"/>
    </location>
</feature>
<organism evidence="2 3">
    <name type="scientific">Mycena alexandri</name>
    <dbReference type="NCBI Taxonomy" id="1745969"/>
    <lineage>
        <taxon>Eukaryota</taxon>
        <taxon>Fungi</taxon>
        <taxon>Dikarya</taxon>
        <taxon>Basidiomycota</taxon>
        <taxon>Agaricomycotina</taxon>
        <taxon>Agaricomycetes</taxon>
        <taxon>Agaricomycetidae</taxon>
        <taxon>Agaricales</taxon>
        <taxon>Marasmiineae</taxon>
        <taxon>Mycenaceae</taxon>
        <taxon>Mycena</taxon>
    </lineage>
</organism>
<comment type="caution">
    <text evidence="2">The sequence shown here is derived from an EMBL/GenBank/DDBJ whole genome shotgun (WGS) entry which is preliminary data.</text>
</comment>
<feature type="region of interest" description="Disordered" evidence="1">
    <location>
        <begin position="871"/>
        <end position="892"/>
    </location>
</feature>
<dbReference type="Proteomes" id="UP001218188">
    <property type="component" value="Unassembled WGS sequence"/>
</dbReference>